<protein>
    <submittedName>
        <fullName evidence="1">Uncharacterized protein</fullName>
    </submittedName>
</protein>
<evidence type="ECO:0000313" key="2">
    <source>
        <dbReference type="Proteomes" id="UP000814033"/>
    </source>
</evidence>
<reference evidence="1" key="2">
    <citation type="journal article" date="2022" name="New Phytol.">
        <title>Evolutionary transition to the ectomycorrhizal habit in the genomes of a hyperdiverse lineage of mushroom-forming fungi.</title>
        <authorList>
            <person name="Looney B."/>
            <person name="Miyauchi S."/>
            <person name="Morin E."/>
            <person name="Drula E."/>
            <person name="Courty P.E."/>
            <person name="Kohler A."/>
            <person name="Kuo A."/>
            <person name="LaButti K."/>
            <person name="Pangilinan J."/>
            <person name="Lipzen A."/>
            <person name="Riley R."/>
            <person name="Andreopoulos W."/>
            <person name="He G."/>
            <person name="Johnson J."/>
            <person name="Nolan M."/>
            <person name="Tritt A."/>
            <person name="Barry K.W."/>
            <person name="Grigoriev I.V."/>
            <person name="Nagy L.G."/>
            <person name="Hibbett D."/>
            <person name="Henrissat B."/>
            <person name="Matheny P.B."/>
            <person name="Labbe J."/>
            <person name="Martin F.M."/>
        </authorList>
    </citation>
    <scope>NUCLEOTIDE SEQUENCE</scope>
    <source>
        <strain evidence="1">FP105234-sp</strain>
    </source>
</reference>
<gene>
    <name evidence="1" type="ORF">FA95DRAFT_1603452</name>
</gene>
<dbReference type="EMBL" id="MU275860">
    <property type="protein sequence ID" value="KAI0050631.1"/>
    <property type="molecule type" value="Genomic_DNA"/>
</dbReference>
<keyword evidence="2" id="KW-1185">Reference proteome</keyword>
<evidence type="ECO:0000313" key="1">
    <source>
        <dbReference type="EMBL" id="KAI0050631.1"/>
    </source>
</evidence>
<proteinExistence type="predicted"/>
<accession>A0ACB8S3I3</accession>
<name>A0ACB8S3I3_9AGAM</name>
<sequence length="379" mass="43254">MHDDHDSDTESDIFPVSSAHSVASSATSYDVSMRSASPAPSVYSVTSSLRAQAYRHEYGRGLNNYSEVYRLPADDEELDRLDKQHAMFRKIMGPYAPPMDEVMAEGTHGDPKTVLDLGCGSGSWIMDVARDFPLSQCVAVDLVPMQAMQVDSDSLDDVEDDDPLPIIFREMPENVRSEVDDINLGLQHFYGDFNVVHARLISSGIKDYQTLIDHMCQTLRPDGLLDLYEFDFRVYDKDHRPIFTDTASMNPPWFPRWMNFLNMAVRQRGGSPDAANMLYPWISQRTDVRDVVYREFYIPTAPFMSRREPDYHFKRSISETFRDDIYSFLASGRPLLLGSGLAESLVDQLQDNARQELKEARTVTYVRLENVYARKLPLS</sequence>
<comment type="caution">
    <text evidence="1">The sequence shown here is derived from an EMBL/GenBank/DDBJ whole genome shotgun (WGS) entry which is preliminary data.</text>
</comment>
<reference evidence="1" key="1">
    <citation type="submission" date="2021-02" db="EMBL/GenBank/DDBJ databases">
        <authorList>
            <consortium name="DOE Joint Genome Institute"/>
            <person name="Ahrendt S."/>
            <person name="Looney B.P."/>
            <person name="Miyauchi S."/>
            <person name="Morin E."/>
            <person name="Drula E."/>
            <person name="Courty P.E."/>
            <person name="Chicoki N."/>
            <person name="Fauchery L."/>
            <person name="Kohler A."/>
            <person name="Kuo A."/>
            <person name="Labutti K."/>
            <person name="Pangilinan J."/>
            <person name="Lipzen A."/>
            <person name="Riley R."/>
            <person name="Andreopoulos W."/>
            <person name="He G."/>
            <person name="Johnson J."/>
            <person name="Barry K.W."/>
            <person name="Grigoriev I.V."/>
            <person name="Nagy L."/>
            <person name="Hibbett D."/>
            <person name="Henrissat B."/>
            <person name="Matheny P.B."/>
            <person name="Labbe J."/>
            <person name="Martin F."/>
        </authorList>
    </citation>
    <scope>NUCLEOTIDE SEQUENCE</scope>
    <source>
        <strain evidence="1">FP105234-sp</strain>
    </source>
</reference>
<organism evidence="1 2">
    <name type="scientific">Auriscalpium vulgare</name>
    <dbReference type="NCBI Taxonomy" id="40419"/>
    <lineage>
        <taxon>Eukaryota</taxon>
        <taxon>Fungi</taxon>
        <taxon>Dikarya</taxon>
        <taxon>Basidiomycota</taxon>
        <taxon>Agaricomycotina</taxon>
        <taxon>Agaricomycetes</taxon>
        <taxon>Russulales</taxon>
        <taxon>Auriscalpiaceae</taxon>
        <taxon>Auriscalpium</taxon>
    </lineage>
</organism>
<dbReference type="Proteomes" id="UP000814033">
    <property type="component" value="Unassembled WGS sequence"/>
</dbReference>